<organism evidence="2 3">
    <name type="scientific">Clostridium novyi (strain NT)</name>
    <dbReference type="NCBI Taxonomy" id="386415"/>
    <lineage>
        <taxon>Bacteria</taxon>
        <taxon>Bacillati</taxon>
        <taxon>Bacillota</taxon>
        <taxon>Clostridia</taxon>
        <taxon>Eubacteriales</taxon>
        <taxon>Clostridiaceae</taxon>
        <taxon>Clostridium</taxon>
    </lineage>
</organism>
<feature type="transmembrane region" description="Helical" evidence="1">
    <location>
        <begin position="127"/>
        <end position="152"/>
    </location>
</feature>
<dbReference type="InterPro" id="IPR007272">
    <property type="entry name" value="Sulf_transp_TsuA/YedE"/>
</dbReference>
<feature type="transmembrane region" description="Helical" evidence="1">
    <location>
        <begin position="85"/>
        <end position="107"/>
    </location>
</feature>
<dbReference type="PATRIC" id="fig|386415.7.peg.1845"/>
<feature type="transmembrane region" description="Helical" evidence="1">
    <location>
        <begin position="159"/>
        <end position="181"/>
    </location>
</feature>
<proteinExistence type="predicted"/>
<keyword evidence="1" id="KW-0472">Membrane</keyword>
<dbReference type="KEGG" id="cno:NT01CX_0313"/>
<feature type="transmembrane region" description="Helical" evidence="1">
    <location>
        <begin position="25"/>
        <end position="43"/>
    </location>
</feature>
<sequence>MIPNEIDKLINKRKVNYKKKKNNQIIYAILLILIAIILGLVLWKNNHEYIACWFIGILIGITIRYSRFCFAGAFRDPFLIGNTKLIRSVLLGMMISTPGFAIIQYLYLNKNFMIYERIPGTVDPAGIHVAIGAFLFGVGMILAGGCSSGVLMRIGEGHLLQWIVLLGFLIGTILGAKDFPFWQTRVMNYGKVIYFPEYMDLKVVTIIQEIVLVVLYKVANLYENRY</sequence>
<dbReference type="eggNOG" id="COG2391">
    <property type="taxonomic scope" value="Bacteria"/>
</dbReference>
<dbReference type="Pfam" id="PF04143">
    <property type="entry name" value="Sulf_transp"/>
    <property type="match status" value="1"/>
</dbReference>
<dbReference type="STRING" id="386415.NT01CX_0313"/>
<name>A0Q2F9_CLONN</name>
<protein>
    <submittedName>
        <fullName evidence="2">Putative transporter</fullName>
    </submittedName>
</protein>
<accession>A0Q2F9</accession>
<dbReference type="AlphaFoldDB" id="A0Q2F9"/>
<gene>
    <name evidence="2" type="ordered locus">NT01CX_0313</name>
</gene>
<dbReference type="HOGENOM" id="CLU_1277122_0_0_9"/>
<dbReference type="EMBL" id="CP000382">
    <property type="protein sequence ID" value="ABK62390.1"/>
    <property type="molecule type" value="Genomic_DNA"/>
</dbReference>
<evidence type="ECO:0000313" key="3">
    <source>
        <dbReference type="Proteomes" id="UP000008220"/>
    </source>
</evidence>
<feature type="transmembrane region" description="Helical" evidence="1">
    <location>
        <begin position="201"/>
        <end position="219"/>
    </location>
</feature>
<dbReference type="Proteomes" id="UP000008220">
    <property type="component" value="Chromosome"/>
</dbReference>
<evidence type="ECO:0000256" key="1">
    <source>
        <dbReference type="SAM" id="Phobius"/>
    </source>
</evidence>
<reference evidence="2 3" key="1">
    <citation type="journal article" date="2006" name="Nat. Biotechnol.">
        <title>The genome and transcriptomes of the anti-tumor agent Clostridium novyi-NT.</title>
        <authorList>
            <person name="Bettegowda C."/>
            <person name="Huang X."/>
            <person name="Lin J."/>
            <person name="Cheong I."/>
            <person name="Kohli M."/>
            <person name="Szabo S.A."/>
            <person name="Zhang X."/>
            <person name="Diaz L.A. Jr."/>
            <person name="Velculescu V.E."/>
            <person name="Parmigiani G."/>
            <person name="Kinzler K.W."/>
            <person name="Vogelstein B."/>
            <person name="Zhou S."/>
        </authorList>
    </citation>
    <scope>NUCLEOTIDE SEQUENCE [LARGE SCALE GENOMIC DNA]</scope>
    <source>
        <strain evidence="2 3">NT</strain>
    </source>
</reference>
<evidence type="ECO:0000313" key="2">
    <source>
        <dbReference type="EMBL" id="ABK62390.1"/>
    </source>
</evidence>
<keyword evidence="1" id="KW-1133">Transmembrane helix</keyword>
<keyword evidence="3" id="KW-1185">Reference proteome</keyword>
<feature type="transmembrane region" description="Helical" evidence="1">
    <location>
        <begin position="49"/>
        <end position="65"/>
    </location>
</feature>
<keyword evidence="1" id="KW-0812">Transmembrane</keyword>